<dbReference type="SUPFAM" id="SSF53474">
    <property type="entry name" value="alpha/beta-Hydrolases"/>
    <property type="match status" value="1"/>
</dbReference>
<sequence length="329" mass="37473">MNLRQPIASWRSHWRTWLANGRKLRARADELGWREAVRLSVLNALRTQAEAVPLANYRTGHYFQDVVSHEVEAARAQRRAREAEALSMHDASNIDKIYPLVFHHGDRLIRYTRLPARKASKGLIVFFHGFNAWFHTGPLRPFDHFDLLAPWDTFGWKRQGSWFWGEKGNGFVAGMVQALIRQEWSDPSQPLFCMGSSMGGFGALHHGIALGCRGIYVMAPQVDLKAKIEDYGLENRANPYGFLRGESLDSVPDLLALADAQEKLPPLFLIQDLYDPVNEFSRHGERLLACYHRKRAWYGLRVHPGARHDGDGSQAEAELFFSLVLDKQG</sequence>
<gene>
    <name evidence="1" type="ORF">SIID45300_02865</name>
</gene>
<evidence type="ECO:0008006" key="3">
    <source>
        <dbReference type="Google" id="ProtNLM"/>
    </source>
</evidence>
<dbReference type="EMBL" id="BAAFGK010000005">
    <property type="protein sequence ID" value="GAB0058514.1"/>
    <property type="molecule type" value="Genomic_DNA"/>
</dbReference>
<dbReference type="RefSeq" id="WP_420906236.1">
    <property type="nucleotide sequence ID" value="NZ_BAAFGK010000005.1"/>
</dbReference>
<keyword evidence="2" id="KW-1185">Reference proteome</keyword>
<evidence type="ECO:0000313" key="2">
    <source>
        <dbReference type="Proteomes" id="UP001628193"/>
    </source>
</evidence>
<reference evidence="1 2" key="1">
    <citation type="submission" date="2024-05" db="EMBL/GenBank/DDBJ databases">
        <authorList>
            <consortium name="Candidatus Magnetaquicoccaceae bacterium FCR-1 genome sequencing consortium"/>
            <person name="Shimoshige H."/>
            <person name="Shimamura S."/>
            <person name="Taoka A."/>
            <person name="Kobayashi H."/>
            <person name="Maekawa T."/>
        </authorList>
    </citation>
    <scope>NUCLEOTIDE SEQUENCE [LARGE SCALE GENOMIC DNA]</scope>
    <source>
        <strain evidence="1 2">FCR-1</strain>
    </source>
</reference>
<accession>A0ABQ0CC91</accession>
<organism evidence="1 2">
    <name type="scientific">Candidatus Magnetaquiglobus chichijimensis</name>
    <dbReference type="NCBI Taxonomy" id="3141448"/>
    <lineage>
        <taxon>Bacteria</taxon>
        <taxon>Pseudomonadati</taxon>
        <taxon>Pseudomonadota</taxon>
        <taxon>Magnetococcia</taxon>
        <taxon>Magnetococcales</taxon>
        <taxon>Candidatus Magnetaquicoccaceae</taxon>
        <taxon>Candidatus Magnetaquiglobus</taxon>
    </lineage>
</organism>
<dbReference type="Proteomes" id="UP001628193">
    <property type="component" value="Unassembled WGS sequence"/>
</dbReference>
<comment type="caution">
    <text evidence="1">The sequence shown here is derived from an EMBL/GenBank/DDBJ whole genome shotgun (WGS) entry which is preliminary data.</text>
</comment>
<dbReference type="InterPro" id="IPR029058">
    <property type="entry name" value="AB_hydrolase_fold"/>
</dbReference>
<reference evidence="1 2" key="2">
    <citation type="submission" date="2024-09" db="EMBL/GenBank/DDBJ databases">
        <title>Draft genome sequence of Candidatus Magnetaquicoccaceae bacterium FCR-1.</title>
        <authorList>
            <person name="Shimoshige H."/>
            <person name="Shimamura S."/>
            <person name="Taoka A."/>
            <person name="Kobayashi H."/>
            <person name="Maekawa T."/>
        </authorList>
    </citation>
    <scope>NUCLEOTIDE SEQUENCE [LARGE SCALE GENOMIC DNA]</scope>
    <source>
        <strain evidence="1 2">FCR-1</strain>
    </source>
</reference>
<evidence type="ECO:0000313" key="1">
    <source>
        <dbReference type="EMBL" id="GAB0058514.1"/>
    </source>
</evidence>
<name>A0ABQ0CC91_9PROT</name>
<protein>
    <recommendedName>
        <fullName evidence="3">Alpha/beta hydrolase</fullName>
    </recommendedName>
</protein>
<proteinExistence type="predicted"/>
<dbReference type="Gene3D" id="3.40.50.1820">
    <property type="entry name" value="alpha/beta hydrolase"/>
    <property type="match status" value="1"/>
</dbReference>